<dbReference type="AlphaFoldDB" id="A0A2M7XBK8"/>
<evidence type="ECO:0000313" key="1">
    <source>
        <dbReference type="EMBL" id="PJA45254.1"/>
    </source>
</evidence>
<gene>
    <name evidence="1" type="ORF">CO174_04075</name>
</gene>
<sequence>MNQQHLERGLTERQRTELSHLRERAQARGLRIRLSEDLVHVITCGQDGRELFRQSLDDALSDDDKNAERQATLP</sequence>
<name>A0A2M7XBK8_9BACT</name>
<evidence type="ECO:0000313" key="2">
    <source>
        <dbReference type="Proteomes" id="UP000229385"/>
    </source>
</evidence>
<accession>A0A2M7XBK8</accession>
<dbReference type="EMBL" id="PFWU01000045">
    <property type="protein sequence ID" value="PJA45254.1"/>
    <property type="molecule type" value="Genomic_DNA"/>
</dbReference>
<organism evidence="1 2">
    <name type="scientific">Candidatus Uhrbacteria bacterium CG_4_9_14_3_um_filter_50_9</name>
    <dbReference type="NCBI Taxonomy" id="1975035"/>
    <lineage>
        <taxon>Bacteria</taxon>
        <taxon>Candidatus Uhriibacteriota</taxon>
    </lineage>
</organism>
<dbReference type="Proteomes" id="UP000229385">
    <property type="component" value="Unassembled WGS sequence"/>
</dbReference>
<comment type="caution">
    <text evidence="1">The sequence shown here is derived from an EMBL/GenBank/DDBJ whole genome shotgun (WGS) entry which is preliminary data.</text>
</comment>
<protein>
    <submittedName>
        <fullName evidence="1">Uncharacterized protein</fullName>
    </submittedName>
</protein>
<reference evidence="2" key="1">
    <citation type="submission" date="2017-09" db="EMBL/GenBank/DDBJ databases">
        <title>Depth-based differentiation of microbial function through sediment-hosted aquifers and enrichment of novel symbionts in the deep terrestrial subsurface.</title>
        <authorList>
            <person name="Probst A.J."/>
            <person name="Ladd B."/>
            <person name="Jarett J.K."/>
            <person name="Geller-Mcgrath D.E."/>
            <person name="Sieber C.M.K."/>
            <person name="Emerson J.B."/>
            <person name="Anantharaman K."/>
            <person name="Thomas B.C."/>
            <person name="Malmstrom R."/>
            <person name="Stieglmeier M."/>
            <person name="Klingl A."/>
            <person name="Woyke T."/>
            <person name="Ryan C.M."/>
            <person name="Banfield J.F."/>
        </authorList>
    </citation>
    <scope>NUCLEOTIDE SEQUENCE [LARGE SCALE GENOMIC DNA]</scope>
</reference>
<proteinExistence type="predicted"/>